<dbReference type="CDD" id="cd04759">
    <property type="entry name" value="Rib_hydrolase"/>
    <property type="match status" value="1"/>
</dbReference>
<protein>
    <recommendedName>
        <fullName evidence="2">ADP-ribosyl cyclase/cyclic ADP-ribose hydrolase</fullName>
        <ecNumber evidence="2">3.2.2.6</ecNumber>
    </recommendedName>
</protein>
<dbReference type="AlphaFoldDB" id="A0A3B3H5J3"/>
<dbReference type="GO" id="GO:0016849">
    <property type="term" value="F:phosphorus-oxygen lyase activity"/>
    <property type="evidence" value="ECO:0000318"/>
    <property type="project" value="GO_Central"/>
</dbReference>
<evidence type="ECO:0000256" key="4">
    <source>
        <dbReference type="ARBA" id="ARBA00022801"/>
    </source>
</evidence>
<dbReference type="GO" id="GO:0030890">
    <property type="term" value="P:positive regulation of B cell proliferation"/>
    <property type="evidence" value="ECO:0000318"/>
    <property type="project" value="GO_Central"/>
</dbReference>
<dbReference type="Pfam" id="PF02267">
    <property type="entry name" value="Rib_hydrolayse"/>
    <property type="match status" value="1"/>
</dbReference>
<sequence length="299" mass="34232">MSPKTSAHFATIHFTAWCFMLQLSRGPVQTQPGTTPNIRHIVVGRCFTYTTLINSSLSHDCEEIWRHFEEAVLHQPTCSVKVQHYDKMFDTMQEFWPCDRFLFWSKTRTLMHSYAAVFRHFWTLENTLVGFMFNELVWCGQEEESGFNFNSCPEWSACGDHPVFSLWRHASQKFAEMACGNITVLLNGSIADAFNRKSMFGSVELDSLNPQRVDHVNIKVVTNLEGPYIESCSRGSITDLIQILQSRGFRWTCTDSDQTLMALLCLQNQQFSYQACTNPLQPTTSLQTPDMGQCGFNGR</sequence>
<organism evidence="8 9">
    <name type="scientific">Oryzias latipes</name>
    <name type="common">Japanese rice fish</name>
    <name type="synonym">Japanese killifish</name>
    <dbReference type="NCBI Taxonomy" id="8090"/>
    <lineage>
        <taxon>Eukaryota</taxon>
        <taxon>Metazoa</taxon>
        <taxon>Chordata</taxon>
        <taxon>Craniata</taxon>
        <taxon>Vertebrata</taxon>
        <taxon>Euteleostomi</taxon>
        <taxon>Actinopterygii</taxon>
        <taxon>Neopterygii</taxon>
        <taxon>Teleostei</taxon>
        <taxon>Neoteleostei</taxon>
        <taxon>Acanthomorphata</taxon>
        <taxon>Ovalentaria</taxon>
        <taxon>Atherinomorphae</taxon>
        <taxon>Beloniformes</taxon>
        <taxon>Adrianichthyidae</taxon>
        <taxon>Oryziinae</taxon>
        <taxon>Oryzias</taxon>
    </lineage>
</organism>
<dbReference type="GO" id="GO:0005886">
    <property type="term" value="C:plasma membrane"/>
    <property type="evidence" value="ECO:0000318"/>
    <property type="project" value="GO_Central"/>
</dbReference>
<evidence type="ECO:0000313" key="9">
    <source>
        <dbReference type="Proteomes" id="UP000001038"/>
    </source>
</evidence>
<evidence type="ECO:0000256" key="7">
    <source>
        <dbReference type="SAM" id="SignalP"/>
    </source>
</evidence>
<keyword evidence="9" id="KW-1185">Reference proteome</keyword>
<dbReference type="Gene3D" id="1.20.82.10">
    <property type="entry name" value="ADP Ribosyl Cyclase, Chain A, domain 1"/>
    <property type="match status" value="1"/>
</dbReference>
<feature type="signal peptide" evidence="7">
    <location>
        <begin position="1"/>
        <end position="30"/>
    </location>
</feature>
<dbReference type="GeneID" id="101168159"/>
<gene>
    <name evidence="8" type="primary">LOC101168159</name>
</gene>
<evidence type="ECO:0000256" key="3">
    <source>
        <dbReference type="ARBA" id="ARBA00022679"/>
    </source>
</evidence>
<dbReference type="InParanoid" id="A0A3B3H5J3"/>
<keyword evidence="3" id="KW-0808">Transferase</keyword>
<feature type="chain" id="PRO_5017222171" description="ADP-ribosyl cyclase/cyclic ADP-ribose hydrolase" evidence="7">
    <location>
        <begin position="31"/>
        <end position="299"/>
    </location>
</feature>
<name>A0A3B3H5J3_ORYLA</name>
<evidence type="ECO:0000256" key="6">
    <source>
        <dbReference type="ARBA" id="ARBA00023157"/>
    </source>
</evidence>
<dbReference type="RefSeq" id="XP_004081378.2">
    <property type="nucleotide sequence ID" value="XM_004081330.4"/>
</dbReference>
<dbReference type="GO" id="GO:0061809">
    <property type="term" value="F:NAD+ nucleosidase activity, cyclic ADP-ribose generating"/>
    <property type="evidence" value="ECO:0007669"/>
    <property type="project" value="UniProtKB-EC"/>
</dbReference>
<dbReference type="EC" id="3.2.2.6" evidence="2"/>
<dbReference type="GO" id="GO:0016740">
    <property type="term" value="F:transferase activity"/>
    <property type="evidence" value="ECO:0007669"/>
    <property type="project" value="UniProtKB-KW"/>
</dbReference>
<dbReference type="InterPro" id="IPR003193">
    <property type="entry name" value="ADP-ribosyl_cyclase"/>
</dbReference>
<proteinExistence type="inferred from homology"/>
<accession>A0A3B3H5J3</accession>
<evidence type="ECO:0000256" key="1">
    <source>
        <dbReference type="ARBA" id="ARBA00005406"/>
    </source>
</evidence>
<reference evidence="8" key="3">
    <citation type="submission" date="2025-09" db="UniProtKB">
        <authorList>
            <consortium name="Ensembl"/>
        </authorList>
    </citation>
    <scope>IDENTIFICATION</scope>
    <source>
        <strain evidence="8">Hd-rR</strain>
    </source>
</reference>
<keyword evidence="6" id="KW-1015">Disulfide bond</keyword>
<evidence type="ECO:0000313" key="8">
    <source>
        <dbReference type="Ensembl" id="ENSORLP00000026770.1"/>
    </source>
</evidence>
<keyword evidence="4" id="KW-0378">Hydrolase</keyword>
<dbReference type="Proteomes" id="UP000001038">
    <property type="component" value="Chromosome 20"/>
</dbReference>
<dbReference type="KEGG" id="ola:101168159"/>
<dbReference type="PANTHER" id="PTHR10912">
    <property type="entry name" value="ADP-RIBOSYL CYCLASE"/>
    <property type="match status" value="1"/>
</dbReference>
<dbReference type="OrthoDB" id="9944984at2759"/>
<dbReference type="GeneTree" id="ENSGT00390000017291"/>
<dbReference type="Bgee" id="ENSORLG00000030203">
    <property type="expression patterns" value="Expressed in pharyngeal gill and 1 other cell type or tissue"/>
</dbReference>
<keyword evidence="7" id="KW-0732">Signal</keyword>
<dbReference type="STRING" id="8090.ENSORLP00000026770"/>
<keyword evidence="5" id="KW-0520">NAD</keyword>
<dbReference type="Ensembl" id="ENSORLT00000042151.1">
    <property type="protein sequence ID" value="ENSORLP00000026770.1"/>
    <property type="gene ID" value="ENSORLG00000030203.1"/>
</dbReference>
<reference evidence="8" key="2">
    <citation type="submission" date="2025-08" db="UniProtKB">
        <authorList>
            <consortium name="Ensembl"/>
        </authorList>
    </citation>
    <scope>IDENTIFICATION</scope>
    <source>
        <strain evidence="8">Hd-rR</strain>
    </source>
</reference>
<reference evidence="8 9" key="1">
    <citation type="journal article" date="2007" name="Nature">
        <title>The medaka draft genome and insights into vertebrate genome evolution.</title>
        <authorList>
            <person name="Kasahara M."/>
            <person name="Naruse K."/>
            <person name="Sasaki S."/>
            <person name="Nakatani Y."/>
            <person name="Qu W."/>
            <person name="Ahsan B."/>
            <person name="Yamada T."/>
            <person name="Nagayasu Y."/>
            <person name="Doi K."/>
            <person name="Kasai Y."/>
            <person name="Jindo T."/>
            <person name="Kobayashi D."/>
            <person name="Shimada A."/>
            <person name="Toyoda A."/>
            <person name="Kuroki Y."/>
            <person name="Fujiyama A."/>
            <person name="Sasaki T."/>
            <person name="Shimizu A."/>
            <person name="Asakawa S."/>
            <person name="Shimizu N."/>
            <person name="Hashimoto S."/>
            <person name="Yang J."/>
            <person name="Lee Y."/>
            <person name="Matsushima K."/>
            <person name="Sugano S."/>
            <person name="Sakaizumi M."/>
            <person name="Narita T."/>
            <person name="Ohishi K."/>
            <person name="Haga S."/>
            <person name="Ohta F."/>
            <person name="Nomoto H."/>
            <person name="Nogata K."/>
            <person name="Morishita T."/>
            <person name="Endo T."/>
            <person name="Shin-I T."/>
            <person name="Takeda H."/>
            <person name="Morishita S."/>
            <person name="Kohara Y."/>
        </authorList>
    </citation>
    <scope>NUCLEOTIDE SEQUENCE [LARGE SCALE GENOMIC DNA]</scope>
    <source>
        <strain evidence="8 9">Hd-rR</strain>
    </source>
</reference>
<evidence type="ECO:0000256" key="2">
    <source>
        <dbReference type="ARBA" id="ARBA00011982"/>
    </source>
</evidence>
<comment type="similarity">
    <text evidence="1">Belongs to the ADP-ribosyl cyclase family.</text>
</comment>
<evidence type="ECO:0000256" key="5">
    <source>
        <dbReference type="ARBA" id="ARBA00023027"/>
    </source>
</evidence>
<dbReference type="PANTHER" id="PTHR10912:SF8">
    <property type="entry name" value="ADP-RIBOSYL CYCLASE_CYCLIC ADP-RIBOSE HYDROLASE"/>
    <property type="match status" value="1"/>
</dbReference>
<dbReference type="Gene3D" id="3.40.50.720">
    <property type="entry name" value="NAD(P)-binding Rossmann-like Domain"/>
    <property type="match status" value="1"/>
</dbReference>
<dbReference type="SUPFAM" id="SSF52309">
    <property type="entry name" value="N-(deoxy)ribosyltransferase-like"/>
    <property type="match status" value="1"/>
</dbReference>